<evidence type="ECO:0000256" key="5">
    <source>
        <dbReference type="ARBA" id="ARBA00022989"/>
    </source>
</evidence>
<dbReference type="GO" id="GO:0033573">
    <property type="term" value="C:high-affinity iron permease complex"/>
    <property type="evidence" value="ECO:0007669"/>
    <property type="project" value="InterPro"/>
</dbReference>
<comment type="caution">
    <text evidence="9">The sequence shown here is derived from an EMBL/GenBank/DDBJ whole genome shotgun (WGS) entry which is preliminary data.</text>
</comment>
<keyword evidence="6 8" id="KW-0472">Membrane</keyword>
<dbReference type="RefSeq" id="XP_064707141.1">
    <property type="nucleotide sequence ID" value="XM_064845596.1"/>
</dbReference>
<feature type="transmembrane region" description="Helical" evidence="8">
    <location>
        <begin position="51"/>
        <end position="74"/>
    </location>
</feature>
<feature type="transmembrane region" description="Helical" evidence="8">
    <location>
        <begin position="146"/>
        <end position="167"/>
    </location>
</feature>
<dbReference type="AlphaFoldDB" id="A0AAV9NC28"/>
<dbReference type="Pfam" id="PF03239">
    <property type="entry name" value="FTR1"/>
    <property type="match status" value="1"/>
</dbReference>
<keyword evidence="3" id="KW-0408">Iron</keyword>
<protein>
    <recommendedName>
        <fullName evidence="11">Plasma membrane iron permease</fullName>
    </recommendedName>
</protein>
<evidence type="ECO:0000313" key="9">
    <source>
        <dbReference type="EMBL" id="KAK5054016.1"/>
    </source>
</evidence>
<accession>A0AAV9NC28</accession>
<feature type="transmembrane region" description="Helical" evidence="8">
    <location>
        <begin position="290"/>
        <end position="312"/>
    </location>
</feature>
<keyword evidence="3" id="KW-0813">Transport</keyword>
<keyword evidence="3" id="KW-0410">Iron transport</keyword>
<keyword evidence="10" id="KW-1185">Reference proteome</keyword>
<feature type="transmembrane region" description="Helical" evidence="8">
    <location>
        <begin position="210"/>
        <end position="232"/>
    </location>
</feature>
<comment type="similarity">
    <text evidence="2">Belongs to the oxidase-dependent Fe transporter (OFeT) (TC 9.A.10.1) family.</text>
</comment>
<evidence type="ECO:0000256" key="6">
    <source>
        <dbReference type="ARBA" id="ARBA00023136"/>
    </source>
</evidence>
<proteinExistence type="inferred from homology"/>
<gene>
    <name evidence="9" type="ORF">LTR84_001978</name>
</gene>
<dbReference type="GeneID" id="89970194"/>
<feature type="transmembrane region" description="Helical" evidence="8">
    <location>
        <begin position="86"/>
        <end position="108"/>
    </location>
</feature>
<keyword evidence="5 8" id="KW-1133">Transmembrane helix</keyword>
<evidence type="ECO:0000313" key="10">
    <source>
        <dbReference type="Proteomes" id="UP001358417"/>
    </source>
</evidence>
<comment type="subcellular location">
    <subcellularLocation>
        <location evidence="1">Membrane</location>
        <topology evidence="1">Multi-pass membrane protein</topology>
    </subcellularLocation>
</comment>
<reference evidence="9 10" key="1">
    <citation type="submission" date="2023-08" db="EMBL/GenBank/DDBJ databases">
        <title>Black Yeasts Isolated from many extreme environments.</title>
        <authorList>
            <person name="Coleine C."/>
            <person name="Stajich J.E."/>
            <person name="Selbmann L."/>
        </authorList>
    </citation>
    <scope>NUCLEOTIDE SEQUENCE [LARGE SCALE GENOMIC DNA]</scope>
    <source>
        <strain evidence="9 10">CCFEE 5792</strain>
    </source>
</reference>
<feature type="transmembrane region" description="Helical" evidence="8">
    <location>
        <begin position="179"/>
        <end position="198"/>
    </location>
</feature>
<dbReference type="PANTHER" id="PTHR31632">
    <property type="entry name" value="IRON TRANSPORTER FTH1"/>
    <property type="match status" value="1"/>
</dbReference>
<dbReference type="GO" id="GO:0015093">
    <property type="term" value="F:ferrous iron transmembrane transporter activity"/>
    <property type="evidence" value="ECO:0007669"/>
    <property type="project" value="TreeGrafter"/>
</dbReference>
<evidence type="ECO:0000256" key="7">
    <source>
        <dbReference type="SAM" id="MobiDB-lite"/>
    </source>
</evidence>
<dbReference type="InterPro" id="IPR004923">
    <property type="entry name" value="FTR1/Fip1/EfeU"/>
</dbReference>
<keyword evidence="3" id="KW-0406">Ion transport</keyword>
<organism evidence="9 10">
    <name type="scientific">Exophiala bonariae</name>
    <dbReference type="NCBI Taxonomy" id="1690606"/>
    <lineage>
        <taxon>Eukaryota</taxon>
        <taxon>Fungi</taxon>
        <taxon>Dikarya</taxon>
        <taxon>Ascomycota</taxon>
        <taxon>Pezizomycotina</taxon>
        <taxon>Eurotiomycetes</taxon>
        <taxon>Chaetothyriomycetidae</taxon>
        <taxon>Chaetothyriales</taxon>
        <taxon>Herpotrichiellaceae</taxon>
        <taxon>Exophiala</taxon>
    </lineage>
</organism>
<evidence type="ECO:0000256" key="3">
    <source>
        <dbReference type="ARBA" id="ARBA00022496"/>
    </source>
</evidence>
<evidence type="ECO:0008006" key="11">
    <source>
        <dbReference type="Google" id="ProtNLM"/>
    </source>
</evidence>
<evidence type="ECO:0000256" key="1">
    <source>
        <dbReference type="ARBA" id="ARBA00004141"/>
    </source>
</evidence>
<evidence type="ECO:0000256" key="4">
    <source>
        <dbReference type="ARBA" id="ARBA00022692"/>
    </source>
</evidence>
<feature type="region of interest" description="Disordered" evidence="7">
    <location>
        <begin position="322"/>
        <end position="367"/>
    </location>
</feature>
<evidence type="ECO:0000256" key="8">
    <source>
        <dbReference type="SAM" id="Phobius"/>
    </source>
</evidence>
<keyword evidence="4 8" id="KW-0812">Transmembrane</keyword>
<dbReference type="Proteomes" id="UP001358417">
    <property type="component" value="Unassembled WGS sequence"/>
</dbReference>
<feature type="transmembrane region" description="Helical" evidence="8">
    <location>
        <begin position="6"/>
        <end position="31"/>
    </location>
</feature>
<sequence>MVNVFAVPVFFIVFRETLETSIIVSVLLSFLKQQLGPDRDKTVYKKLRNQVWWGTIVGFIICLIVGCGLIGAFYGIGKDEWGKAEYIWEGVFGILASLIIALMGAALLRISKMQAKWRVKLAKALEAKDNRNGKLGSRFKAWAEKYAMFLLPFITILREGLEAIVFVGGVSLGAPASSIPLPTICGLLAGSAVGLIIYKGGNMAPLQIFLIISTCFLYLVAAGLFSRGIWYFEANDWNKLTGGDAAETGSGAGSYDIRRSVWHVNCCNPELNGGGGWGIFNALFGWQNSATYGSVIGYNVFWICAIIGFLLLRFKETKGRYPWSKAKPATAPAGERKQSDDETSDTSVGPSEKQVHDTKATELTSRV</sequence>
<evidence type="ECO:0000256" key="2">
    <source>
        <dbReference type="ARBA" id="ARBA00008333"/>
    </source>
</evidence>
<dbReference type="EMBL" id="JAVRRD010000011">
    <property type="protein sequence ID" value="KAK5054016.1"/>
    <property type="molecule type" value="Genomic_DNA"/>
</dbReference>
<dbReference type="PANTHER" id="PTHR31632:SF2">
    <property type="entry name" value="PLASMA MEMBRANE IRON PERMEASE"/>
    <property type="match status" value="1"/>
</dbReference>
<name>A0AAV9NC28_9EURO</name>